<comment type="similarity">
    <text evidence="1">Belongs to the UDP-glycosyltransferase family.</text>
</comment>
<evidence type="ECO:0000256" key="2">
    <source>
        <dbReference type="ARBA" id="ARBA00022679"/>
    </source>
</evidence>
<dbReference type="Pfam" id="PF00201">
    <property type="entry name" value="UDPGT"/>
    <property type="match status" value="1"/>
</dbReference>
<evidence type="ECO:0000313" key="3">
    <source>
        <dbReference type="EMBL" id="CAK5264013.1"/>
    </source>
</evidence>
<gene>
    <name evidence="3" type="ORF">MYCIT1_LOCUS3836</name>
</gene>
<proteinExistence type="inferred from homology"/>
<dbReference type="EMBL" id="CAVNYO010000046">
    <property type="protein sequence ID" value="CAK5264013.1"/>
    <property type="molecule type" value="Genomic_DNA"/>
</dbReference>
<keyword evidence="4" id="KW-1185">Reference proteome</keyword>
<protein>
    <submittedName>
        <fullName evidence="3">Uncharacterized protein</fullName>
    </submittedName>
</protein>
<dbReference type="Gene3D" id="3.40.50.2000">
    <property type="entry name" value="Glycogen Phosphorylase B"/>
    <property type="match status" value="1"/>
</dbReference>
<dbReference type="Proteomes" id="UP001295794">
    <property type="component" value="Unassembled WGS sequence"/>
</dbReference>
<sequence>MASLPDHWVDQKAVLKGGAIGWFLTHGGYNSLTEGLSQGIPLIFWPIGADQALNAAVYTTGPCPVGIELFQIRSGTQLGPSLRPEAPKITGTVEDAKTEFEQAFRDLKGPRGELLRQNATRIAELWREERVNGEPVKEIARLTRF</sequence>
<evidence type="ECO:0000313" key="4">
    <source>
        <dbReference type="Proteomes" id="UP001295794"/>
    </source>
</evidence>
<dbReference type="AlphaFoldDB" id="A0AAD2GUB4"/>
<dbReference type="InterPro" id="IPR002213">
    <property type="entry name" value="UDP_glucos_trans"/>
</dbReference>
<keyword evidence="2" id="KW-0808">Transferase</keyword>
<reference evidence="3" key="1">
    <citation type="submission" date="2023-11" db="EMBL/GenBank/DDBJ databases">
        <authorList>
            <person name="De Vega J J."/>
            <person name="De Vega J J."/>
        </authorList>
    </citation>
    <scope>NUCLEOTIDE SEQUENCE</scope>
</reference>
<evidence type="ECO:0000256" key="1">
    <source>
        <dbReference type="ARBA" id="ARBA00009995"/>
    </source>
</evidence>
<dbReference type="PANTHER" id="PTHR48047">
    <property type="entry name" value="GLYCOSYLTRANSFERASE"/>
    <property type="match status" value="1"/>
</dbReference>
<organism evidence="3 4">
    <name type="scientific">Mycena citricolor</name>
    <dbReference type="NCBI Taxonomy" id="2018698"/>
    <lineage>
        <taxon>Eukaryota</taxon>
        <taxon>Fungi</taxon>
        <taxon>Dikarya</taxon>
        <taxon>Basidiomycota</taxon>
        <taxon>Agaricomycotina</taxon>
        <taxon>Agaricomycetes</taxon>
        <taxon>Agaricomycetidae</taxon>
        <taxon>Agaricales</taxon>
        <taxon>Marasmiineae</taxon>
        <taxon>Mycenaceae</taxon>
        <taxon>Mycena</taxon>
    </lineage>
</organism>
<dbReference type="SUPFAM" id="SSF53756">
    <property type="entry name" value="UDP-Glycosyltransferase/glycogen phosphorylase"/>
    <property type="match status" value="1"/>
</dbReference>
<dbReference type="GO" id="GO:0035251">
    <property type="term" value="F:UDP-glucosyltransferase activity"/>
    <property type="evidence" value="ECO:0007669"/>
    <property type="project" value="TreeGrafter"/>
</dbReference>
<name>A0AAD2GUB4_9AGAR</name>
<comment type="caution">
    <text evidence="3">The sequence shown here is derived from an EMBL/GenBank/DDBJ whole genome shotgun (WGS) entry which is preliminary data.</text>
</comment>
<accession>A0AAD2GUB4</accession>